<feature type="transmembrane region" description="Helical" evidence="1">
    <location>
        <begin position="80"/>
        <end position="100"/>
    </location>
</feature>
<reference evidence="2 3" key="1">
    <citation type="journal article" date="2016" name="Nat. Commun.">
        <title>Thousands of microbial genomes shed light on interconnected biogeochemical processes in an aquifer system.</title>
        <authorList>
            <person name="Anantharaman K."/>
            <person name="Brown C.T."/>
            <person name="Hug L.A."/>
            <person name="Sharon I."/>
            <person name="Castelle C.J."/>
            <person name="Probst A.J."/>
            <person name="Thomas B.C."/>
            <person name="Singh A."/>
            <person name="Wilkins M.J."/>
            <person name="Karaoz U."/>
            <person name="Brodie E.L."/>
            <person name="Williams K.H."/>
            <person name="Hubbard S.S."/>
            <person name="Banfield J.F."/>
        </authorList>
    </citation>
    <scope>NUCLEOTIDE SEQUENCE [LARGE SCALE GENOMIC DNA]</scope>
</reference>
<keyword evidence="1" id="KW-1133">Transmembrane helix</keyword>
<organism evidence="2 3">
    <name type="scientific">Candidatus Roizmanbacteria bacterium RIFOXYD1_FULL_38_12</name>
    <dbReference type="NCBI Taxonomy" id="1802093"/>
    <lineage>
        <taxon>Bacteria</taxon>
        <taxon>Candidatus Roizmaniibacteriota</taxon>
    </lineage>
</organism>
<feature type="transmembrane region" description="Helical" evidence="1">
    <location>
        <begin position="43"/>
        <end position="68"/>
    </location>
</feature>
<comment type="caution">
    <text evidence="2">The sequence shown here is derived from an EMBL/GenBank/DDBJ whole genome shotgun (WGS) entry which is preliminary data.</text>
</comment>
<dbReference type="Proteomes" id="UP000177050">
    <property type="component" value="Unassembled WGS sequence"/>
</dbReference>
<keyword evidence="1" id="KW-0472">Membrane</keyword>
<keyword evidence="1" id="KW-0812">Transmembrane</keyword>
<evidence type="ECO:0008006" key="4">
    <source>
        <dbReference type="Google" id="ProtNLM"/>
    </source>
</evidence>
<evidence type="ECO:0000313" key="2">
    <source>
        <dbReference type="EMBL" id="OGK73370.1"/>
    </source>
</evidence>
<evidence type="ECO:0000256" key="1">
    <source>
        <dbReference type="SAM" id="Phobius"/>
    </source>
</evidence>
<evidence type="ECO:0000313" key="3">
    <source>
        <dbReference type="Proteomes" id="UP000177050"/>
    </source>
</evidence>
<sequence>MIIALILSNMTMFLVFALRYQSFPPQIPLFYSHAAGEDQLGEWWMIFLFPLFMNLFIMFNSFFARKFFFENVFVSKMLQYFNVFLMISMTLLFMKLVFLVS</sequence>
<gene>
    <name evidence="2" type="ORF">A3K52_01075</name>
</gene>
<protein>
    <recommendedName>
        <fullName evidence="4">DUF1648 domain-containing protein</fullName>
    </recommendedName>
</protein>
<dbReference type="EMBL" id="MGBR01000001">
    <property type="protein sequence ID" value="OGK73370.1"/>
    <property type="molecule type" value="Genomic_DNA"/>
</dbReference>
<accession>A0A1F7KZQ8</accession>
<proteinExistence type="predicted"/>
<name>A0A1F7KZQ8_9BACT</name>
<dbReference type="AlphaFoldDB" id="A0A1F7KZQ8"/>